<dbReference type="GO" id="GO:0022857">
    <property type="term" value="F:transmembrane transporter activity"/>
    <property type="evidence" value="ECO:0007669"/>
    <property type="project" value="UniProtKB-UniRule"/>
</dbReference>
<dbReference type="OMA" id="FAWGTIG"/>
<feature type="transmembrane region" description="Helical" evidence="6">
    <location>
        <begin position="305"/>
        <end position="325"/>
    </location>
</feature>
<feature type="transmembrane region" description="Helical" evidence="6">
    <location>
        <begin position="371"/>
        <end position="390"/>
    </location>
</feature>
<dbReference type="Proteomes" id="UP000266841">
    <property type="component" value="Unassembled WGS sequence"/>
</dbReference>
<keyword evidence="9" id="KW-1185">Reference proteome</keyword>
<proteinExistence type="inferred from homology"/>
<comment type="caution">
    <text evidence="8">The sequence shown here is derived from an EMBL/GenBank/DDBJ whole genome shotgun (WGS) entry which is preliminary data.</text>
</comment>
<evidence type="ECO:0000313" key="8">
    <source>
        <dbReference type="EMBL" id="EJK45004.1"/>
    </source>
</evidence>
<comment type="function">
    <text evidence="6">Choline transporter.</text>
</comment>
<feature type="compositionally biased region" description="Polar residues" evidence="7">
    <location>
        <begin position="157"/>
        <end position="169"/>
    </location>
</feature>
<evidence type="ECO:0000313" key="9">
    <source>
        <dbReference type="Proteomes" id="UP000266841"/>
    </source>
</evidence>
<reference evidence="8 9" key="1">
    <citation type="journal article" date="2012" name="Genome Biol.">
        <title>Genome and low-iron response of an oceanic diatom adapted to chronic iron limitation.</title>
        <authorList>
            <person name="Lommer M."/>
            <person name="Specht M."/>
            <person name="Roy A.S."/>
            <person name="Kraemer L."/>
            <person name="Andreson R."/>
            <person name="Gutowska M.A."/>
            <person name="Wolf J."/>
            <person name="Bergner S.V."/>
            <person name="Schilhabel M.B."/>
            <person name="Klostermeier U.C."/>
            <person name="Beiko R.G."/>
            <person name="Rosenstiel P."/>
            <person name="Hippler M."/>
            <person name="Laroche J."/>
        </authorList>
    </citation>
    <scope>NUCLEOTIDE SEQUENCE [LARGE SCALE GENOMIC DNA]</scope>
    <source>
        <strain evidence="8 9">CCMP1005</strain>
    </source>
</reference>
<protein>
    <recommendedName>
        <fullName evidence="6">Choline transporter-like protein</fullName>
    </recommendedName>
</protein>
<feature type="compositionally biased region" description="Low complexity" evidence="7">
    <location>
        <begin position="80"/>
        <end position="91"/>
    </location>
</feature>
<keyword evidence="5 6" id="KW-0472">Membrane</keyword>
<feature type="transmembrane region" description="Helical" evidence="6">
    <location>
        <begin position="425"/>
        <end position="444"/>
    </location>
</feature>
<dbReference type="Pfam" id="PF04515">
    <property type="entry name" value="Choline_transpo"/>
    <property type="match status" value="1"/>
</dbReference>
<feature type="transmembrane region" description="Helical" evidence="6">
    <location>
        <begin position="397"/>
        <end position="419"/>
    </location>
</feature>
<dbReference type="EMBL" id="AGNL01048939">
    <property type="protein sequence ID" value="EJK45004.1"/>
    <property type="molecule type" value="Genomic_DNA"/>
</dbReference>
<dbReference type="InterPro" id="IPR007603">
    <property type="entry name" value="Choline_transptr-like"/>
</dbReference>
<evidence type="ECO:0000256" key="6">
    <source>
        <dbReference type="RuleBase" id="RU368066"/>
    </source>
</evidence>
<keyword evidence="3 6" id="KW-0812">Transmembrane</keyword>
<feature type="transmembrane region" description="Helical" evidence="6">
    <location>
        <begin position="660"/>
        <end position="686"/>
    </location>
</feature>
<feature type="transmembrane region" description="Helical" evidence="6">
    <location>
        <begin position="465"/>
        <end position="487"/>
    </location>
</feature>
<sequence length="769" mass="83487">MSSRLPPQAPSSRPPSNRGSVGNPIVEDEKRSSGSSSRKSRRSSSDGVRIMQESYNQQQAALQQQYYYQQTGGNGGHPMQQYPQQFSNQQQEYAGLVQPVNNNIRQTPGRTHSDRSPRNSFDAGALGGGPFGSDPGANYGSIPPRPRTSSKEFSAMNELTSVIGQSPRNSGRKVAGGGPPRGGHRRHASDSLVSNAAAYGVPPPPPMMDAYGPRPSRGRADSHGSHASQHSQQRGRKSSRDVAEMQALLSQHGSQGGGANGTGRLARQGSYSGGRPKTHMRQNSVNLYMKTYKGEVQRERSCNDVLFGVLFFLQLAAMAAIGARFGPGALVENEDQLGSDEGLREDDAFASTPPGTSASHVVLAYSNVVKMAALCGSFAVVVSALALSFMMAMSRRLVYVALVLSIGVSFAWGTIGIGISPRSFVPVTGIIALMLTVGYMFVVWDRIPFASANLTTALTGVRSNLGLVMVAFFFQFLALIVSVYYSFTFVGVHNAMANWIEVSEDVSSDVMLASGFALLVSYYWTYQVLRNIIMVTVAGTIGSWWFDKPSVQHETFVRATIYNFGSICFGSLFVGPVQFLRQVTEGLRPNRDESSLMCLYECSLFFQEKIRNCVDSLANSFTPWAFTYVGLYYYGLKEAGHKANELFEKRGWSRIVTDDLISSVLTMVSLVIGGLTGSFAVILEALDARGLSSFGHPMMTAFIIGFMIGIVLSTVLFSIIESSVCAVIVCFAASPVEFHLNHPQLSKEMRHAWREVWPGSLDIENSGLA</sequence>
<evidence type="ECO:0000256" key="7">
    <source>
        <dbReference type="SAM" id="MobiDB-lite"/>
    </source>
</evidence>
<feature type="transmembrane region" description="Helical" evidence="6">
    <location>
        <begin position="559"/>
        <end position="580"/>
    </location>
</feature>
<accession>K0R1X1</accession>
<feature type="transmembrane region" description="Helical" evidence="6">
    <location>
        <begin position="528"/>
        <end position="547"/>
    </location>
</feature>
<comment type="subcellular location">
    <subcellularLocation>
        <location evidence="6">Cell membrane</location>
        <topology evidence="6">Multi-pass membrane protein</topology>
    </subcellularLocation>
    <subcellularLocation>
        <location evidence="1">Membrane</location>
        <topology evidence="1">Multi-pass membrane protein</topology>
    </subcellularLocation>
</comment>
<gene>
    <name evidence="8" type="ORF">THAOC_36413</name>
</gene>
<dbReference type="PANTHER" id="PTHR12385">
    <property type="entry name" value="CHOLINE TRANSPORTER-LIKE (SLC FAMILY 44)"/>
    <property type="match status" value="1"/>
</dbReference>
<evidence type="ECO:0000256" key="4">
    <source>
        <dbReference type="ARBA" id="ARBA00022989"/>
    </source>
</evidence>
<feature type="region of interest" description="Disordered" evidence="7">
    <location>
        <begin position="1"/>
        <end position="284"/>
    </location>
</feature>
<name>K0R1X1_THAOC</name>
<evidence type="ECO:0000256" key="1">
    <source>
        <dbReference type="ARBA" id="ARBA00004141"/>
    </source>
</evidence>
<dbReference type="AlphaFoldDB" id="K0R1X1"/>
<dbReference type="OrthoDB" id="44736at2759"/>
<evidence type="ECO:0000256" key="2">
    <source>
        <dbReference type="ARBA" id="ARBA00007168"/>
    </source>
</evidence>
<feature type="compositionally biased region" description="Low complexity" evidence="7">
    <location>
        <begin position="57"/>
        <end position="70"/>
    </location>
</feature>
<feature type="transmembrane region" description="Helical" evidence="6">
    <location>
        <begin position="698"/>
        <end position="720"/>
    </location>
</feature>
<evidence type="ECO:0000256" key="3">
    <source>
        <dbReference type="ARBA" id="ARBA00022692"/>
    </source>
</evidence>
<organism evidence="8 9">
    <name type="scientific">Thalassiosira oceanica</name>
    <name type="common">Marine diatom</name>
    <dbReference type="NCBI Taxonomy" id="159749"/>
    <lineage>
        <taxon>Eukaryota</taxon>
        <taxon>Sar</taxon>
        <taxon>Stramenopiles</taxon>
        <taxon>Ochrophyta</taxon>
        <taxon>Bacillariophyta</taxon>
        <taxon>Coscinodiscophyceae</taxon>
        <taxon>Thalassiosirophycidae</taxon>
        <taxon>Thalassiosirales</taxon>
        <taxon>Thalassiosiraceae</taxon>
        <taxon>Thalassiosira</taxon>
    </lineage>
</organism>
<dbReference type="GO" id="GO:0005886">
    <property type="term" value="C:plasma membrane"/>
    <property type="evidence" value="ECO:0007669"/>
    <property type="project" value="UniProtKB-SubCell"/>
</dbReference>
<feature type="compositionally biased region" description="Polar residues" evidence="7">
    <location>
        <begin position="99"/>
        <end position="110"/>
    </location>
</feature>
<comment type="similarity">
    <text evidence="2 6">Belongs to the CTL (choline transporter-like) family.</text>
</comment>
<dbReference type="PANTHER" id="PTHR12385:SF4">
    <property type="entry name" value="PROTEIN PNS1"/>
    <property type="match status" value="1"/>
</dbReference>
<keyword evidence="4 6" id="KW-1133">Transmembrane helix</keyword>
<evidence type="ECO:0000256" key="5">
    <source>
        <dbReference type="ARBA" id="ARBA00023136"/>
    </source>
</evidence>
<dbReference type="eggNOG" id="KOG1362">
    <property type="taxonomic scope" value="Eukaryota"/>
</dbReference>